<dbReference type="InterPro" id="IPR002347">
    <property type="entry name" value="SDR_fam"/>
</dbReference>
<dbReference type="PRINTS" id="PR00081">
    <property type="entry name" value="GDHRDH"/>
</dbReference>
<dbReference type="Proteomes" id="UP000283254">
    <property type="component" value="Unassembled WGS sequence"/>
</dbReference>
<feature type="non-terminal residue" evidence="3">
    <location>
        <position position="1"/>
    </location>
</feature>
<keyword evidence="2" id="KW-0560">Oxidoreductase</keyword>
<dbReference type="OrthoDB" id="8940911at2"/>
<dbReference type="GO" id="GO:0016616">
    <property type="term" value="F:oxidoreductase activity, acting on the CH-OH group of donors, NAD or NADP as acceptor"/>
    <property type="evidence" value="ECO:0007669"/>
    <property type="project" value="TreeGrafter"/>
</dbReference>
<dbReference type="AlphaFoldDB" id="A0A422QEH6"/>
<dbReference type="PANTHER" id="PTHR42760:SF133">
    <property type="entry name" value="3-OXOACYL-[ACYL-CARRIER-PROTEIN] REDUCTASE"/>
    <property type="match status" value="1"/>
</dbReference>
<evidence type="ECO:0000256" key="1">
    <source>
        <dbReference type="ARBA" id="ARBA00006484"/>
    </source>
</evidence>
<name>A0A422QEH6_9BURK</name>
<dbReference type="InterPro" id="IPR036291">
    <property type="entry name" value="NAD(P)-bd_dom_sf"/>
</dbReference>
<protein>
    <submittedName>
        <fullName evidence="3">Ketoreductase</fullName>
    </submittedName>
</protein>
<sequence length="103" mass="10645">SHYGASKAAVEHLTRCWALELAPRGIRVNAIAAGPTETDFLAERMGLTPEQIQAVKADEAARIPLGRRGEPDDVAAAIVALAGAMGGWITGQVLAVDGGLNIS</sequence>
<keyword evidence="4" id="KW-1185">Reference proteome</keyword>
<accession>A0A422QEH6</accession>
<dbReference type="Pfam" id="PF13561">
    <property type="entry name" value="adh_short_C2"/>
    <property type="match status" value="1"/>
</dbReference>
<dbReference type="EMBL" id="JSAB01000354">
    <property type="protein sequence ID" value="RNF28354.1"/>
    <property type="molecule type" value="Genomic_DNA"/>
</dbReference>
<dbReference type="GO" id="GO:0048038">
    <property type="term" value="F:quinone binding"/>
    <property type="evidence" value="ECO:0007669"/>
    <property type="project" value="TreeGrafter"/>
</dbReference>
<dbReference type="SUPFAM" id="SSF51735">
    <property type="entry name" value="NAD(P)-binding Rossmann-fold domains"/>
    <property type="match status" value="1"/>
</dbReference>
<dbReference type="GO" id="GO:0006633">
    <property type="term" value="P:fatty acid biosynthetic process"/>
    <property type="evidence" value="ECO:0007669"/>
    <property type="project" value="TreeGrafter"/>
</dbReference>
<dbReference type="PANTHER" id="PTHR42760">
    <property type="entry name" value="SHORT-CHAIN DEHYDROGENASES/REDUCTASES FAMILY MEMBER"/>
    <property type="match status" value="1"/>
</dbReference>
<organism evidence="3 4">
    <name type="scientific">Massilia aurea</name>
    <dbReference type="NCBI Taxonomy" id="373040"/>
    <lineage>
        <taxon>Bacteria</taxon>
        <taxon>Pseudomonadati</taxon>
        <taxon>Pseudomonadota</taxon>
        <taxon>Betaproteobacteria</taxon>
        <taxon>Burkholderiales</taxon>
        <taxon>Oxalobacteraceae</taxon>
        <taxon>Telluria group</taxon>
        <taxon>Massilia</taxon>
    </lineage>
</organism>
<gene>
    <name evidence="3" type="ORF">NM04_23695</name>
</gene>
<comment type="caution">
    <text evidence="3">The sequence shown here is derived from an EMBL/GenBank/DDBJ whole genome shotgun (WGS) entry which is preliminary data.</text>
</comment>
<evidence type="ECO:0000313" key="4">
    <source>
        <dbReference type="Proteomes" id="UP000283254"/>
    </source>
</evidence>
<dbReference type="Gene3D" id="3.40.50.720">
    <property type="entry name" value="NAD(P)-binding Rossmann-like Domain"/>
    <property type="match status" value="1"/>
</dbReference>
<comment type="similarity">
    <text evidence="1">Belongs to the short-chain dehydrogenases/reductases (SDR) family.</text>
</comment>
<evidence type="ECO:0000256" key="2">
    <source>
        <dbReference type="ARBA" id="ARBA00023002"/>
    </source>
</evidence>
<reference evidence="3" key="1">
    <citation type="submission" date="2014-10" db="EMBL/GenBank/DDBJ databases">
        <title>Massilia sp. genome.</title>
        <authorList>
            <person name="Xu B."/>
            <person name="Dai L."/>
            <person name="Huang Z."/>
        </authorList>
    </citation>
    <scope>NUCLEOTIDE SEQUENCE [LARGE SCALE GENOMIC DNA]</scope>
    <source>
        <strain evidence="3">CFS-1</strain>
    </source>
</reference>
<dbReference type="RefSeq" id="WP_123071825.1">
    <property type="nucleotide sequence ID" value="NZ_JSAB01000354.1"/>
</dbReference>
<proteinExistence type="inferred from homology"/>
<evidence type="ECO:0000313" key="3">
    <source>
        <dbReference type="EMBL" id="RNF28354.1"/>
    </source>
</evidence>